<dbReference type="Proteomes" id="UP000078240">
    <property type="component" value="Unassembled WGS sequence"/>
</dbReference>
<evidence type="ECO:0000313" key="2">
    <source>
        <dbReference type="EMBL" id="OAQ86988.1"/>
    </source>
</evidence>
<organism evidence="2 3">
    <name type="scientific">Purpureocillium lilacinum</name>
    <name type="common">Paecilomyces lilacinus</name>
    <dbReference type="NCBI Taxonomy" id="33203"/>
    <lineage>
        <taxon>Eukaryota</taxon>
        <taxon>Fungi</taxon>
        <taxon>Dikarya</taxon>
        <taxon>Ascomycota</taxon>
        <taxon>Pezizomycotina</taxon>
        <taxon>Sordariomycetes</taxon>
        <taxon>Hypocreomycetidae</taxon>
        <taxon>Hypocreales</taxon>
        <taxon>Ophiocordycipitaceae</taxon>
        <taxon>Purpureocillium</taxon>
    </lineage>
</organism>
<evidence type="ECO:0000313" key="3">
    <source>
        <dbReference type="Proteomes" id="UP000078240"/>
    </source>
</evidence>
<dbReference type="EMBL" id="LSBH01000001">
    <property type="protein sequence ID" value="OAQ86988.1"/>
    <property type="molecule type" value="Genomic_DNA"/>
</dbReference>
<proteinExistence type="predicted"/>
<reference evidence="2 3" key="1">
    <citation type="submission" date="2016-01" db="EMBL/GenBank/DDBJ databases">
        <title>Biosynthesis of antibiotic leucinostatins and their inhibition on Phytophthora in bio-control Purpureocillium lilacinum.</title>
        <authorList>
            <person name="Wang G."/>
            <person name="Liu Z."/>
            <person name="Lin R."/>
            <person name="Li E."/>
            <person name="Mao Z."/>
            <person name="Ling J."/>
            <person name="Yin W."/>
            <person name="Xie B."/>
        </authorList>
    </citation>
    <scope>NUCLEOTIDE SEQUENCE [LARGE SCALE GENOMIC DNA]</scope>
    <source>
        <strain evidence="2">PLBJ-1</strain>
    </source>
</reference>
<dbReference type="AlphaFoldDB" id="A0A179HBI0"/>
<feature type="region of interest" description="Disordered" evidence="1">
    <location>
        <begin position="1"/>
        <end position="23"/>
    </location>
</feature>
<sequence length="87" mass="10057">MDTKPKPLVEYNTRPQQNNPGDTKVAHRLEACWWLDIKRTRPQYWQFLRKGSSLKAPGSLARTEKTWRAVDGLERASVKQIGLTECC</sequence>
<name>A0A179HBI0_PURLI</name>
<comment type="caution">
    <text evidence="2">The sequence shown here is derived from an EMBL/GenBank/DDBJ whole genome shotgun (WGS) entry which is preliminary data.</text>
</comment>
<gene>
    <name evidence="2" type="ORF">VFPBJ_01028</name>
</gene>
<evidence type="ECO:0000256" key="1">
    <source>
        <dbReference type="SAM" id="MobiDB-lite"/>
    </source>
</evidence>
<protein>
    <submittedName>
        <fullName evidence="2">Uncharacterized protein</fullName>
    </submittedName>
</protein>
<accession>A0A179HBI0</accession>